<protein>
    <recommendedName>
        <fullName evidence="1">F-box domain-containing protein</fullName>
    </recommendedName>
</protein>
<dbReference type="Pfam" id="PF00646">
    <property type="entry name" value="F-box"/>
    <property type="match status" value="1"/>
</dbReference>
<dbReference type="Proteomes" id="UP000222542">
    <property type="component" value="Unassembled WGS sequence"/>
</dbReference>
<dbReference type="InterPro" id="IPR001810">
    <property type="entry name" value="F-box_dom"/>
</dbReference>
<dbReference type="SMART" id="SM00256">
    <property type="entry name" value="FBOX"/>
    <property type="match status" value="1"/>
</dbReference>
<name>A0A2G3AFI6_CAPAN</name>
<proteinExistence type="predicted"/>
<dbReference type="STRING" id="4072.A0A2G3AFI6"/>
<dbReference type="InterPro" id="IPR036047">
    <property type="entry name" value="F-box-like_dom_sf"/>
</dbReference>
<dbReference type="InterPro" id="IPR050796">
    <property type="entry name" value="SCF_F-box_component"/>
</dbReference>
<gene>
    <name evidence="2" type="ORF">T459_00877</name>
</gene>
<evidence type="ECO:0000313" key="2">
    <source>
        <dbReference type="EMBL" id="PHT92995.1"/>
    </source>
</evidence>
<reference evidence="2 3" key="1">
    <citation type="journal article" date="2014" name="Nat. Genet.">
        <title>Genome sequence of the hot pepper provides insights into the evolution of pungency in Capsicum species.</title>
        <authorList>
            <person name="Kim S."/>
            <person name="Park M."/>
            <person name="Yeom S.I."/>
            <person name="Kim Y.M."/>
            <person name="Lee J.M."/>
            <person name="Lee H.A."/>
            <person name="Seo E."/>
            <person name="Choi J."/>
            <person name="Cheong K."/>
            <person name="Kim K.T."/>
            <person name="Jung K."/>
            <person name="Lee G.W."/>
            <person name="Oh S.K."/>
            <person name="Bae C."/>
            <person name="Kim S.B."/>
            <person name="Lee H.Y."/>
            <person name="Kim S.Y."/>
            <person name="Kim M.S."/>
            <person name="Kang B.C."/>
            <person name="Jo Y.D."/>
            <person name="Yang H.B."/>
            <person name="Jeong H.J."/>
            <person name="Kang W.H."/>
            <person name="Kwon J.K."/>
            <person name="Shin C."/>
            <person name="Lim J.Y."/>
            <person name="Park J.H."/>
            <person name="Huh J.H."/>
            <person name="Kim J.S."/>
            <person name="Kim B.D."/>
            <person name="Cohen O."/>
            <person name="Paran I."/>
            <person name="Suh M.C."/>
            <person name="Lee S.B."/>
            <person name="Kim Y.K."/>
            <person name="Shin Y."/>
            <person name="Noh S.J."/>
            <person name="Park J."/>
            <person name="Seo Y.S."/>
            <person name="Kwon S.Y."/>
            <person name="Kim H.A."/>
            <person name="Park J.M."/>
            <person name="Kim H.J."/>
            <person name="Choi S.B."/>
            <person name="Bosland P.W."/>
            <person name="Reeves G."/>
            <person name="Jo S.H."/>
            <person name="Lee B.W."/>
            <person name="Cho H.T."/>
            <person name="Choi H.S."/>
            <person name="Lee M.S."/>
            <person name="Yu Y."/>
            <person name="Do Choi Y."/>
            <person name="Park B.S."/>
            <person name="van Deynze A."/>
            <person name="Ashrafi H."/>
            <person name="Hill T."/>
            <person name="Kim W.T."/>
            <person name="Pai H.S."/>
            <person name="Ahn H.K."/>
            <person name="Yeam I."/>
            <person name="Giovannoni J.J."/>
            <person name="Rose J.K."/>
            <person name="Sorensen I."/>
            <person name="Lee S.J."/>
            <person name="Kim R.W."/>
            <person name="Choi I.Y."/>
            <person name="Choi B.S."/>
            <person name="Lim J.S."/>
            <person name="Lee Y.H."/>
            <person name="Choi D."/>
        </authorList>
    </citation>
    <scope>NUCLEOTIDE SEQUENCE [LARGE SCALE GENOMIC DNA]</scope>
    <source>
        <strain evidence="3">cv. CM334</strain>
    </source>
</reference>
<dbReference type="PANTHER" id="PTHR31672">
    <property type="entry name" value="BNACNNG10540D PROTEIN"/>
    <property type="match status" value="1"/>
</dbReference>
<organism evidence="2 3">
    <name type="scientific">Capsicum annuum</name>
    <name type="common">Capsicum pepper</name>
    <dbReference type="NCBI Taxonomy" id="4072"/>
    <lineage>
        <taxon>Eukaryota</taxon>
        <taxon>Viridiplantae</taxon>
        <taxon>Streptophyta</taxon>
        <taxon>Embryophyta</taxon>
        <taxon>Tracheophyta</taxon>
        <taxon>Spermatophyta</taxon>
        <taxon>Magnoliopsida</taxon>
        <taxon>eudicotyledons</taxon>
        <taxon>Gunneridae</taxon>
        <taxon>Pentapetalae</taxon>
        <taxon>asterids</taxon>
        <taxon>lamiids</taxon>
        <taxon>Solanales</taxon>
        <taxon>Solanaceae</taxon>
        <taxon>Solanoideae</taxon>
        <taxon>Capsiceae</taxon>
        <taxon>Capsicum</taxon>
    </lineage>
</organism>
<evidence type="ECO:0000313" key="3">
    <source>
        <dbReference type="Proteomes" id="UP000222542"/>
    </source>
</evidence>
<comment type="caution">
    <text evidence="2">The sequence shown here is derived from an EMBL/GenBank/DDBJ whole genome shotgun (WGS) entry which is preliminary data.</text>
</comment>
<sequence length="164" mass="19136">MPKKKLQKSFEDDTSILPGGILFSILVRLPVKALFRFQSVSMSWKTIIFDKNFRKAHRNQSRALGREKLLLRQRFSCDFVFRDPESAQLVMMDEKQLFPTNSLVVGSCDGLVLLKNVRAYKVFALWNPSTREYRIIECPYVSKKNLQVLVVCVMILRLTITRLY</sequence>
<feature type="domain" description="F-box" evidence="1">
    <location>
        <begin position="11"/>
        <end position="56"/>
    </location>
</feature>
<accession>A0A2G3AFI6</accession>
<dbReference type="EMBL" id="AYRZ02000001">
    <property type="protein sequence ID" value="PHT92995.1"/>
    <property type="molecule type" value="Genomic_DNA"/>
</dbReference>
<dbReference type="Gene3D" id="1.20.1280.50">
    <property type="match status" value="1"/>
</dbReference>
<dbReference type="PANTHER" id="PTHR31672:SF13">
    <property type="entry name" value="F-BOX PROTEIN CPR30-LIKE"/>
    <property type="match status" value="1"/>
</dbReference>
<reference evidence="2 3" key="2">
    <citation type="journal article" date="2017" name="Genome Biol.">
        <title>New reference genome sequences of hot pepper reveal the massive evolution of plant disease-resistance genes by retroduplication.</title>
        <authorList>
            <person name="Kim S."/>
            <person name="Park J."/>
            <person name="Yeom S.I."/>
            <person name="Kim Y.M."/>
            <person name="Seo E."/>
            <person name="Kim K.T."/>
            <person name="Kim M.S."/>
            <person name="Lee J.M."/>
            <person name="Cheong K."/>
            <person name="Shin H.S."/>
            <person name="Kim S.B."/>
            <person name="Han K."/>
            <person name="Lee J."/>
            <person name="Park M."/>
            <person name="Lee H.A."/>
            <person name="Lee H.Y."/>
            <person name="Lee Y."/>
            <person name="Oh S."/>
            <person name="Lee J.H."/>
            <person name="Choi E."/>
            <person name="Choi E."/>
            <person name="Lee S.E."/>
            <person name="Jeon J."/>
            <person name="Kim H."/>
            <person name="Choi G."/>
            <person name="Song H."/>
            <person name="Lee J."/>
            <person name="Lee S.C."/>
            <person name="Kwon J.K."/>
            <person name="Lee H.Y."/>
            <person name="Koo N."/>
            <person name="Hong Y."/>
            <person name="Kim R.W."/>
            <person name="Kang W.H."/>
            <person name="Huh J.H."/>
            <person name="Kang B.C."/>
            <person name="Yang T.J."/>
            <person name="Lee Y.H."/>
            <person name="Bennetzen J.L."/>
            <person name="Choi D."/>
        </authorList>
    </citation>
    <scope>NUCLEOTIDE SEQUENCE [LARGE SCALE GENOMIC DNA]</scope>
    <source>
        <strain evidence="3">cv. CM334</strain>
    </source>
</reference>
<dbReference type="SUPFAM" id="SSF81383">
    <property type="entry name" value="F-box domain"/>
    <property type="match status" value="1"/>
</dbReference>
<evidence type="ECO:0000259" key="1">
    <source>
        <dbReference type="PROSITE" id="PS50181"/>
    </source>
</evidence>
<keyword evidence="3" id="KW-1185">Reference proteome</keyword>
<dbReference type="PROSITE" id="PS50181">
    <property type="entry name" value="FBOX"/>
    <property type="match status" value="1"/>
</dbReference>
<dbReference type="AlphaFoldDB" id="A0A2G3AFI6"/>
<dbReference type="Gramene" id="PHT92995">
    <property type="protein sequence ID" value="PHT92995"/>
    <property type="gene ID" value="T459_00877"/>
</dbReference>